<gene>
    <name evidence="1" type="ORF">NQ314_004657</name>
</gene>
<organism evidence="1 2">
    <name type="scientific">Rhamnusium bicolor</name>
    <dbReference type="NCBI Taxonomy" id="1586634"/>
    <lineage>
        <taxon>Eukaryota</taxon>
        <taxon>Metazoa</taxon>
        <taxon>Ecdysozoa</taxon>
        <taxon>Arthropoda</taxon>
        <taxon>Hexapoda</taxon>
        <taxon>Insecta</taxon>
        <taxon>Pterygota</taxon>
        <taxon>Neoptera</taxon>
        <taxon>Endopterygota</taxon>
        <taxon>Coleoptera</taxon>
        <taxon>Polyphaga</taxon>
        <taxon>Cucujiformia</taxon>
        <taxon>Chrysomeloidea</taxon>
        <taxon>Cerambycidae</taxon>
        <taxon>Lepturinae</taxon>
        <taxon>Rhagiini</taxon>
        <taxon>Rhamnusium</taxon>
    </lineage>
</organism>
<reference evidence="1" key="1">
    <citation type="journal article" date="2023" name="Insect Mol. Biol.">
        <title>Genome sequencing provides insights into the evolution of gene families encoding plant cell wall-degrading enzymes in longhorned beetles.</title>
        <authorList>
            <person name="Shin N.R."/>
            <person name="Okamura Y."/>
            <person name="Kirsch R."/>
            <person name="Pauchet Y."/>
        </authorList>
    </citation>
    <scope>NUCLEOTIDE SEQUENCE</scope>
    <source>
        <strain evidence="1">RBIC_L_NR</strain>
    </source>
</reference>
<proteinExistence type="predicted"/>
<dbReference type="Proteomes" id="UP001162156">
    <property type="component" value="Unassembled WGS sequence"/>
</dbReference>
<accession>A0AAV8ZIX8</accession>
<protein>
    <submittedName>
        <fullName evidence="1">Uncharacterized protein</fullName>
    </submittedName>
</protein>
<sequence length="208" mass="24324">MQSEAKIMWEKLRNSFRDAIRRQQKYIRSGAAATSQKPWKFQKEMGFLQRYVANRKRNTNFTDASDEELQTQDYEELEGENDFEAGTAAHSLVLEHKDRDHEDIPLTNLRCTSMEKASTVPRQETVSNIPGCSMKKTPIGQSQIQKKDNIGILFKRSIENREKLAAERAIEREMILDKMQPTNDPLYHFFMSMYEITKKKCHPHHNTV</sequence>
<evidence type="ECO:0000313" key="1">
    <source>
        <dbReference type="EMBL" id="KAJ8964766.1"/>
    </source>
</evidence>
<dbReference type="EMBL" id="JANEYF010001317">
    <property type="protein sequence ID" value="KAJ8964766.1"/>
    <property type="molecule type" value="Genomic_DNA"/>
</dbReference>
<comment type="caution">
    <text evidence="1">The sequence shown here is derived from an EMBL/GenBank/DDBJ whole genome shotgun (WGS) entry which is preliminary data.</text>
</comment>
<evidence type="ECO:0000313" key="2">
    <source>
        <dbReference type="Proteomes" id="UP001162156"/>
    </source>
</evidence>
<dbReference type="AlphaFoldDB" id="A0AAV8ZIX8"/>
<name>A0AAV8ZIX8_9CUCU</name>
<keyword evidence="2" id="KW-1185">Reference proteome</keyword>